<name>A0A1I6L155_9BACT</name>
<dbReference type="STRING" id="474950.SAMN05421771_0068"/>
<dbReference type="PANTHER" id="PTHR44998:SF1">
    <property type="entry name" value="UDP-N-ACETYLGLUCOSAMINE--PEPTIDE N-ACETYLGLUCOSAMINYLTRANSFERASE 110 KDA SUBUNIT"/>
    <property type="match status" value="1"/>
</dbReference>
<reference evidence="2 3" key="1">
    <citation type="submission" date="2016-10" db="EMBL/GenBank/DDBJ databases">
        <authorList>
            <person name="de Groot N.N."/>
        </authorList>
    </citation>
    <scope>NUCLEOTIDE SEQUENCE [LARGE SCALE GENOMIC DNA]</scope>
    <source>
        <strain evidence="2 3">DSM 21001</strain>
    </source>
</reference>
<keyword evidence="1" id="KW-0802">TPR repeat</keyword>
<protein>
    <submittedName>
        <fullName evidence="2">Tetratricopeptide repeat-containing protein</fullName>
    </submittedName>
</protein>
<dbReference type="Pfam" id="PF14559">
    <property type="entry name" value="TPR_19"/>
    <property type="match status" value="1"/>
</dbReference>
<dbReference type="Proteomes" id="UP000199024">
    <property type="component" value="Unassembled WGS sequence"/>
</dbReference>
<dbReference type="AlphaFoldDB" id="A0A1I6L155"/>
<evidence type="ECO:0000313" key="2">
    <source>
        <dbReference type="EMBL" id="SFR96960.1"/>
    </source>
</evidence>
<dbReference type="InterPro" id="IPR011990">
    <property type="entry name" value="TPR-like_helical_dom_sf"/>
</dbReference>
<feature type="repeat" description="TPR" evidence="1">
    <location>
        <begin position="161"/>
        <end position="194"/>
    </location>
</feature>
<dbReference type="EMBL" id="FOZL01000001">
    <property type="protein sequence ID" value="SFR96960.1"/>
    <property type="molecule type" value="Genomic_DNA"/>
</dbReference>
<sequence length="302" mass="34069">MHPRQLTAWERAGLILSKDQPSELDLPYSFEDLSQMRTLRDLQATRISVRSIRASVDAMQRVAGLSNPLLEASMVRRGSRLSYRYAGALVDPFTQQLAFDFELAPDRRLRVVRSGEPMVAPTVPGLQEMFLRAVKLEEDPNAREQAMQLYREILALDPRHAPACINLGTIYYTLRDFETAEAMYRRATNADPDYALAFFDLGNVLDELQRVHEAVECYQRAVVLVPSYADAHYNLALAFERKGEKRRALAHWLAYARLDPVGPWAAHAKGQARKILSGEKLSIVSRFGKQCGKALLKHDAAG</sequence>
<dbReference type="Gene3D" id="1.25.40.10">
    <property type="entry name" value="Tetratricopeptide repeat domain"/>
    <property type="match status" value="1"/>
</dbReference>
<dbReference type="PROSITE" id="PS50005">
    <property type="entry name" value="TPR"/>
    <property type="match status" value="2"/>
</dbReference>
<evidence type="ECO:0000256" key="1">
    <source>
        <dbReference type="PROSITE-ProRule" id="PRU00339"/>
    </source>
</evidence>
<accession>A0A1I6L155</accession>
<proteinExistence type="predicted"/>
<organism evidence="2 3">
    <name type="scientific">Granulicella pectinivorans</name>
    <dbReference type="NCBI Taxonomy" id="474950"/>
    <lineage>
        <taxon>Bacteria</taxon>
        <taxon>Pseudomonadati</taxon>
        <taxon>Acidobacteriota</taxon>
        <taxon>Terriglobia</taxon>
        <taxon>Terriglobales</taxon>
        <taxon>Acidobacteriaceae</taxon>
        <taxon>Granulicella</taxon>
    </lineage>
</organism>
<dbReference type="Pfam" id="PF13414">
    <property type="entry name" value="TPR_11"/>
    <property type="match status" value="1"/>
</dbReference>
<dbReference type="PANTHER" id="PTHR44998">
    <property type="match status" value="1"/>
</dbReference>
<keyword evidence="3" id="KW-1185">Reference proteome</keyword>
<gene>
    <name evidence="2" type="ORF">SAMN05421771_0068</name>
</gene>
<dbReference type="SMART" id="SM00028">
    <property type="entry name" value="TPR"/>
    <property type="match status" value="3"/>
</dbReference>
<feature type="repeat" description="TPR" evidence="1">
    <location>
        <begin position="195"/>
        <end position="228"/>
    </location>
</feature>
<dbReference type="InterPro" id="IPR019734">
    <property type="entry name" value="TPR_rpt"/>
</dbReference>
<dbReference type="SUPFAM" id="SSF48452">
    <property type="entry name" value="TPR-like"/>
    <property type="match status" value="1"/>
</dbReference>
<evidence type="ECO:0000313" key="3">
    <source>
        <dbReference type="Proteomes" id="UP000199024"/>
    </source>
</evidence>